<evidence type="ECO:0000256" key="1">
    <source>
        <dbReference type="ARBA" id="ARBA00004651"/>
    </source>
</evidence>
<feature type="transmembrane region" description="Helical" evidence="7">
    <location>
        <begin position="20"/>
        <end position="43"/>
    </location>
</feature>
<evidence type="ECO:0000256" key="5">
    <source>
        <dbReference type="ARBA" id="ARBA00022989"/>
    </source>
</evidence>
<feature type="transmembrane region" description="Helical" evidence="7">
    <location>
        <begin position="119"/>
        <end position="140"/>
    </location>
</feature>
<feature type="transmembrane region" description="Helical" evidence="7">
    <location>
        <begin position="291"/>
        <end position="312"/>
    </location>
</feature>
<protein>
    <submittedName>
        <fullName evidence="8">Sugar transferase</fullName>
    </submittedName>
</protein>
<dbReference type="CDD" id="cd13127">
    <property type="entry name" value="MATE_tuaB_like"/>
    <property type="match status" value="1"/>
</dbReference>
<dbReference type="PANTHER" id="PTHR30250">
    <property type="entry name" value="PST FAMILY PREDICTED COLANIC ACID TRANSPORTER"/>
    <property type="match status" value="1"/>
</dbReference>
<feature type="transmembrane region" description="Helical" evidence="7">
    <location>
        <begin position="181"/>
        <end position="202"/>
    </location>
</feature>
<evidence type="ECO:0000256" key="7">
    <source>
        <dbReference type="SAM" id="Phobius"/>
    </source>
</evidence>
<gene>
    <name evidence="8" type="ORF">AKG95_21130</name>
</gene>
<evidence type="ECO:0000256" key="6">
    <source>
        <dbReference type="ARBA" id="ARBA00023136"/>
    </source>
</evidence>
<feature type="transmembrane region" description="Helical" evidence="7">
    <location>
        <begin position="49"/>
        <end position="75"/>
    </location>
</feature>
<dbReference type="Pfam" id="PF13440">
    <property type="entry name" value="Polysacc_synt_3"/>
    <property type="match status" value="1"/>
</dbReference>
<dbReference type="GO" id="GO:0016740">
    <property type="term" value="F:transferase activity"/>
    <property type="evidence" value="ECO:0007669"/>
    <property type="project" value="UniProtKB-KW"/>
</dbReference>
<feature type="transmembrane region" description="Helical" evidence="7">
    <location>
        <begin position="152"/>
        <end position="175"/>
    </location>
</feature>
<comment type="caution">
    <text evidence="8">The sequence shown here is derived from an EMBL/GenBank/DDBJ whole genome shotgun (WGS) entry which is preliminary data.</text>
</comment>
<reference evidence="8 9" key="1">
    <citation type="submission" date="2015-06" db="EMBL/GenBank/DDBJ databases">
        <title>Draft genome sequencing of a biphenyl-degrading bacterium, Janthinobacterium lividum MEG1.</title>
        <authorList>
            <person name="Shimodaira J."/>
            <person name="Hatta T."/>
        </authorList>
    </citation>
    <scope>NUCLEOTIDE SEQUENCE [LARGE SCALE GENOMIC DNA]</scope>
    <source>
        <strain evidence="8 9">MEG1</strain>
    </source>
</reference>
<dbReference type="GO" id="GO:0005886">
    <property type="term" value="C:plasma membrane"/>
    <property type="evidence" value="ECO:0007669"/>
    <property type="project" value="UniProtKB-SubCell"/>
</dbReference>
<keyword evidence="4 7" id="KW-0812">Transmembrane</keyword>
<evidence type="ECO:0000256" key="3">
    <source>
        <dbReference type="ARBA" id="ARBA00022475"/>
    </source>
</evidence>
<comment type="subcellular location">
    <subcellularLocation>
        <location evidence="1">Cell membrane</location>
        <topology evidence="1">Multi-pass membrane protein</topology>
    </subcellularLocation>
</comment>
<accession>A0A1S1U6U2</accession>
<comment type="similarity">
    <text evidence="2">Belongs to the polysaccharide synthase family.</text>
</comment>
<evidence type="ECO:0000313" key="9">
    <source>
        <dbReference type="Proteomes" id="UP000179840"/>
    </source>
</evidence>
<feature type="transmembrane region" description="Helical" evidence="7">
    <location>
        <begin position="259"/>
        <end position="279"/>
    </location>
</feature>
<keyword evidence="8" id="KW-0808">Transferase</keyword>
<feature type="transmembrane region" description="Helical" evidence="7">
    <location>
        <begin position="223"/>
        <end position="247"/>
    </location>
</feature>
<proteinExistence type="inferred from homology"/>
<keyword evidence="6 7" id="KW-0472">Membrane</keyword>
<evidence type="ECO:0000256" key="4">
    <source>
        <dbReference type="ARBA" id="ARBA00022692"/>
    </source>
</evidence>
<dbReference type="EMBL" id="LFKP01000011">
    <property type="protein sequence ID" value="OHV94823.1"/>
    <property type="molecule type" value="Genomic_DNA"/>
</dbReference>
<dbReference type="Proteomes" id="UP000179840">
    <property type="component" value="Unassembled WGS sequence"/>
</dbReference>
<evidence type="ECO:0000313" key="8">
    <source>
        <dbReference type="EMBL" id="OHV94823.1"/>
    </source>
</evidence>
<dbReference type="RefSeq" id="WP_081344862.1">
    <property type="nucleotide sequence ID" value="NZ_LFKP01000011.1"/>
</dbReference>
<feature type="transmembrane region" description="Helical" evidence="7">
    <location>
        <begin position="332"/>
        <end position="353"/>
    </location>
</feature>
<keyword evidence="5 7" id="KW-1133">Transmembrane helix</keyword>
<dbReference type="PANTHER" id="PTHR30250:SF10">
    <property type="entry name" value="LIPOPOLYSACCHARIDE BIOSYNTHESIS PROTEIN WZXC"/>
    <property type="match status" value="1"/>
</dbReference>
<dbReference type="AlphaFoldDB" id="A0A1S1U6U2"/>
<feature type="transmembrane region" description="Helical" evidence="7">
    <location>
        <begin position="444"/>
        <end position="463"/>
    </location>
</feature>
<keyword evidence="3" id="KW-1003">Cell membrane</keyword>
<feature type="transmembrane region" description="Helical" evidence="7">
    <location>
        <begin position="360"/>
        <end position="377"/>
    </location>
</feature>
<sequence length="499" mass="53627">MNESKAEGDVKAPGMASGSFWAVLDNLAQQGLSFIIFAILARLLNPAEFGLLTIAHLFILFSRLVVLDALAMPVIRAKEPDDGAYSALFWRCTAAGLLLCACMFLSAGPVSALFSAPSLAPVLQGMSLSILFFGMVRSYEARLVRQMKFKQLAIRSTVSVMLGGVLGIALAYRGWGAMSLVVQQVMAAGLALLLVVLQSGWLPSLAWRARPSRYWHDVRQVSVSGILSFANSNGDSLLVSIFLGPYATGLYNLAKRLTSAVYLVITASLLRVSLPVFAAASGKPEQLRQAYLQLLAMMLFLMLPMLLFQAALAEPLVATVFGQKWLPASSTIAALALLYCLSSVAELNNYVLFALGHSRWPPLLGILQLSLAVILAACFSQYGLLAMSLSFAAAYLLMLPWSQHLACKSMGLPWTSFLVALQPVLAGAAALLLTLYAMARWWQGSAIVLLVLALFAGAIAYLLPMLLLGRALRGTAGGFDPLSLLRQLRNLKHRGAAAD</sequence>
<name>A0A1S1U6U2_9BURK</name>
<organism evidence="8 9">
    <name type="scientific">Janthinobacterium lividum</name>
    <dbReference type="NCBI Taxonomy" id="29581"/>
    <lineage>
        <taxon>Bacteria</taxon>
        <taxon>Pseudomonadati</taxon>
        <taxon>Pseudomonadota</taxon>
        <taxon>Betaproteobacteria</taxon>
        <taxon>Burkholderiales</taxon>
        <taxon>Oxalobacteraceae</taxon>
        <taxon>Janthinobacterium</taxon>
    </lineage>
</organism>
<feature type="transmembrane region" description="Helical" evidence="7">
    <location>
        <begin position="87"/>
        <end position="107"/>
    </location>
</feature>
<dbReference type="InterPro" id="IPR050833">
    <property type="entry name" value="Poly_Biosynth_Transport"/>
</dbReference>
<evidence type="ECO:0000256" key="2">
    <source>
        <dbReference type="ARBA" id="ARBA00007430"/>
    </source>
</evidence>
<feature type="transmembrane region" description="Helical" evidence="7">
    <location>
        <begin position="414"/>
        <end position="438"/>
    </location>
</feature>